<sequence>MQRSIIQLSRFARIQAVQPLPRMFWTATRSCPLRVPTASTFVATHSPIRMASSTGQPSTIRFSEGEDTAQVTAGLNSLRQRGWQLDQDGMGVTKTFYFKAYFKAVSFVNVIAAESAAKKHHPTITVRFGSVDVHWTTHNPRGLSQKDVTLAEHCENGADLIGAVKQGEGQKCY</sequence>
<accession>A0A017SL79</accession>
<dbReference type="GO" id="GO:0008124">
    <property type="term" value="F:4-alpha-hydroxytetrahydrobiopterin dehydratase activity"/>
    <property type="evidence" value="ECO:0007669"/>
    <property type="project" value="UniProtKB-EC"/>
</dbReference>
<dbReference type="CDD" id="cd00488">
    <property type="entry name" value="PCD_DCoH"/>
    <property type="match status" value="1"/>
</dbReference>
<dbReference type="EMBL" id="KK088415">
    <property type="protein sequence ID" value="EYE97733.1"/>
    <property type="molecule type" value="Genomic_DNA"/>
</dbReference>
<dbReference type="EC" id="4.2.1.96" evidence="3"/>
<evidence type="ECO:0000256" key="2">
    <source>
        <dbReference type="ARBA" id="ARBA00006472"/>
    </source>
</evidence>
<protein>
    <recommendedName>
        <fullName evidence="3">4a-hydroxytetrahydrobiopterin dehydratase</fullName>
        <ecNumber evidence="3">4.2.1.96</ecNumber>
    </recommendedName>
    <alternativeName>
        <fullName evidence="5">4-alpha-hydroxy-tetrahydropterin dehydratase</fullName>
    </alternativeName>
</protein>
<gene>
    <name evidence="6" type="ORF">EURHEDRAFT_409962</name>
</gene>
<proteinExistence type="inferred from homology"/>
<organism evidence="6 7">
    <name type="scientific">Aspergillus ruber (strain CBS 135680)</name>
    <dbReference type="NCBI Taxonomy" id="1388766"/>
    <lineage>
        <taxon>Eukaryota</taxon>
        <taxon>Fungi</taxon>
        <taxon>Dikarya</taxon>
        <taxon>Ascomycota</taxon>
        <taxon>Pezizomycotina</taxon>
        <taxon>Eurotiomycetes</taxon>
        <taxon>Eurotiomycetidae</taxon>
        <taxon>Eurotiales</taxon>
        <taxon>Aspergillaceae</taxon>
        <taxon>Aspergillus</taxon>
        <taxon>Aspergillus subgen. Aspergillus</taxon>
    </lineage>
</organism>
<comment type="similarity">
    <text evidence="2">Belongs to the pterin-4-alpha-carbinolamine dehydratase family.</text>
</comment>
<dbReference type="GeneID" id="63696373"/>
<dbReference type="PANTHER" id="PTHR12599:SF0">
    <property type="entry name" value="PTERIN-4-ALPHA-CARBINOLAMINE DEHYDRATASE"/>
    <property type="match status" value="1"/>
</dbReference>
<evidence type="ECO:0000256" key="5">
    <source>
        <dbReference type="ARBA" id="ARBA00030497"/>
    </source>
</evidence>
<evidence type="ECO:0000256" key="4">
    <source>
        <dbReference type="ARBA" id="ARBA00023239"/>
    </source>
</evidence>
<dbReference type="STRING" id="1388766.A0A017SL79"/>
<dbReference type="RefSeq" id="XP_040641421.1">
    <property type="nucleotide sequence ID" value="XM_040781249.1"/>
</dbReference>
<dbReference type="InterPro" id="IPR036428">
    <property type="entry name" value="PCD_sf"/>
</dbReference>
<evidence type="ECO:0000256" key="1">
    <source>
        <dbReference type="ARBA" id="ARBA00001554"/>
    </source>
</evidence>
<reference evidence="7" key="1">
    <citation type="journal article" date="2014" name="Nat. Commun.">
        <title>Genomic adaptations of the halophilic Dead Sea filamentous fungus Eurotium rubrum.</title>
        <authorList>
            <person name="Kis-Papo T."/>
            <person name="Weig A.R."/>
            <person name="Riley R."/>
            <person name="Persoh D."/>
            <person name="Salamov A."/>
            <person name="Sun H."/>
            <person name="Lipzen A."/>
            <person name="Wasser S.P."/>
            <person name="Rambold G."/>
            <person name="Grigoriev I.V."/>
            <person name="Nevo E."/>
        </authorList>
    </citation>
    <scope>NUCLEOTIDE SEQUENCE [LARGE SCALE GENOMIC DNA]</scope>
    <source>
        <strain evidence="7">CBS 135680</strain>
    </source>
</reference>
<comment type="catalytic activity">
    <reaction evidence="1">
        <text>(4aS,6R)-4a-hydroxy-L-erythro-5,6,7,8-tetrahydrobiopterin = (6R)-L-erythro-6,7-dihydrobiopterin + H2O</text>
        <dbReference type="Rhea" id="RHEA:11920"/>
        <dbReference type="ChEBI" id="CHEBI:15377"/>
        <dbReference type="ChEBI" id="CHEBI:15642"/>
        <dbReference type="ChEBI" id="CHEBI:43120"/>
        <dbReference type="EC" id="4.2.1.96"/>
    </reaction>
</comment>
<dbReference type="Gene3D" id="3.30.1360.20">
    <property type="entry name" value="Transcriptional coactivator/pterin dehydratase"/>
    <property type="match status" value="1"/>
</dbReference>
<name>A0A017SL79_ASPRC</name>
<dbReference type="PANTHER" id="PTHR12599">
    <property type="entry name" value="PTERIN-4-ALPHA-CARBINOLAMINE DEHYDRATASE"/>
    <property type="match status" value="1"/>
</dbReference>
<dbReference type="Proteomes" id="UP000019804">
    <property type="component" value="Unassembled WGS sequence"/>
</dbReference>
<keyword evidence="7" id="KW-1185">Reference proteome</keyword>
<dbReference type="SUPFAM" id="SSF55248">
    <property type="entry name" value="PCD-like"/>
    <property type="match status" value="1"/>
</dbReference>
<evidence type="ECO:0000256" key="3">
    <source>
        <dbReference type="ARBA" id="ARBA00013252"/>
    </source>
</evidence>
<dbReference type="GO" id="GO:0006729">
    <property type="term" value="P:tetrahydrobiopterin biosynthetic process"/>
    <property type="evidence" value="ECO:0007669"/>
    <property type="project" value="InterPro"/>
</dbReference>
<evidence type="ECO:0000313" key="7">
    <source>
        <dbReference type="Proteomes" id="UP000019804"/>
    </source>
</evidence>
<keyword evidence="4" id="KW-0456">Lyase</keyword>
<dbReference type="Pfam" id="PF01329">
    <property type="entry name" value="Pterin_4a"/>
    <property type="match status" value="1"/>
</dbReference>
<dbReference type="OrthoDB" id="277398at2759"/>
<evidence type="ECO:0000313" key="6">
    <source>
        <dbReference type="EMBL" id="EYE97733.1"/>
    </source>
</evidence>
<dbReference type="AlphaFoldDB" id="A0A017SL79"/>
<dbReference type="HOGENOM" id="CLU_081974_1_1_1"/>
<dbReference type="InterPro" id="IPR001533">
    <property type="entry name" value="Pterin_deHydtase"/>
</dbReference>